<evidence type="ECO:0000256" key="4">
    <source>
        <dbReference type="ARBA" id="ARBA00022989"/>
    </source>
</evidence>
<evidence type="ECO:0000256" key="2">
    <source>
        <dbReference type="ARBA" id="ARBA00022692"/>
    </source>
</evidence>
<dbReference type="SMART" id="SM01201">
    <property type="entry name" value="FerB"/>
    <property type="match status" value="1"/>
</dbReference>
<dbReference type="CDD" id="cd04018">
    <property type="entry name" value="C2C_Ferlin"/>
    <property type="match status" value="1"/>
</dbReference>
<dbReference type="SMART" id="SM00239">
    <property type="entry name" value="C2"/>
    <property type="match status" value="5"/>
</dbReference>
<dbReference type="PANTHER" id="PTHR12546:SF60">
    <property type="entry name" value="MISFIRE, ISOFORM F"/>
    <property type="match status" value="1"/>
</dbReference>
<feature type="domain" description="C2" evidence="6">
    <location>
        <begin position="948"/>
        <end position="1073"/>
    </location>
</feature>
<sequence>MKTLAVALKIAKQRPAGDAEERVRLKDAEDGVHYGSTQSLHRRLSDQTLYLLSGGEGADSAMFADEPFAMDTAPYSITTPVVITRPKLRQDITATSALKAQDFQVCVTIIEGRHLAGLNMDPVICVQVGDQKKYTSVKESTNCPYYNEYFVFDFHIAPSMLFDKIVTLTALHNRNIIRSGKVIGTFKLDVGTVFNQPEHQFFHKWAVLTDPDDMTAGPKGYIKCDISVVGKGDTIKPAPKKETDDDDIEGNLLLPDGVPAERQHARFIVRVYRADGLPRVNSGLVANVKRAFSGETRELIDPYVQVSFAGLTGRTTVKKSCCSPVWNEQLVFTEMFPPLCQRIKIQLRDNDAVNDTVVATHFLEMSKIANEGDKGFLPTFGPSFIYLYGSTREKSLFEEHAPLNDGLGEGVMYRGRLLIAVRTEIFDALDMTQSSVELEPTPPVNEASYSKNENFLLFGAILEASMIDRKVGEKPIYFELSIGNSGNTLDGASKWKDDSLESAGADGASLEAVVVDPVISHSTSHPVKPVTSDRYYYHLPYGDNKPCLWVKSSWQDYRRRLYNSNMILRVKEKLEAGLADIQEMIRLEKSHTDRRLRGVLEELYTGAERYLSQAKSQGPMGKTKLDKERLKHCQREMDHVRSMARTMKALVTKNSFKEKLRSTYGLLQKLNDLVDDPQHSLPDVFVWMISGGKRVAYHRISARDLIYSIIEEETGKYCGKVQTLFLKPGKKVSQSARWTVQAKLRMHLWLGTTKNKHCVLKGLPEGYVKDVEDIDKGPPSQLHYTEKSVFELRAHMYQARSLIGSDSSGLSDPFARVVFGDQSQTTMVIDETLSPTWDEMLLFPSVMVYGRKEDIKEDPPVVVIEIFDQDKVGKSEFIGRTIARPHVKFEDDVNCQTPSLEWHDLYRGTEPAGELLATFELLRFSSQEEKCDMPELPMPKENVFRSSERGPVYPVPKGIRPTLSTYRIEVLFWGLRELKRVHLMSVDHPRVDVECGGHVLQSSVILNCKKNPNFSTPVKFLDVALPDQETYCPPLTIRVIDCRSFGRFTLVGTHVVNSLHKFLFRPQARSRDHRNRSSSQTSSQLHIDEGVLVDVEADSNILAAKETLITLDYGFKSKKEQKSEANKRKKKMAVADSGHDEENRDWWSRYFASVEQASKIYPTELENVPEFNGFREWLHTFELYRGKRSGDDLDDQNRVVGLFKGSLQVYRFPLPKDMQEYTITGADPTYGLFQGLPSNDPIHVLIRVYVVKATDLHPADMNGKADPYIVINLGSKRNSDKENYVSKQLNPVFGKCFEMEATFPQDSLLNVQIYDWDLLGSDDLIGETKIDLENRFYSRHRATCGIPRKYETYELRIIIWNTDDVVLEDDAFFTGEKMSDIYVKGWLKGQEDTQCTDIHYRSLTGEGNFNWRFVFPFDYLPAEEKIVISRKESLFSWDETECKIPARLELQVWDADHFSADDFLGAITLDLNRFPRGAKSSKLCGLNMLKADANVPTISLFKQRRVKGWWPFFVKKENDEMVLTPARFVLHLVPEPAEVNPIHRLASVQVGHHQGHHRHLAHPSASTVLLLSARIHRQTDAGSLGGSPPSIALPLRPNPSCVVFYEVVFPVDSP</sequence>
<dbReference type="Gene3D" id="2.60.40.150">
    <property type="entry name" value="C2 domain"/>
    <property type="match status" value="5"/>
</dbReference>
<evidence type="ECO:0000313" key="8">
    <source>
        <dbReference type="Proteomes" id="UP001321473"/>
    </source>
</evidence>
<dbReference type="InterPro" id="IPR012968">
    <property type="entry name" value="FerIin_dom"/>
</dbReference>
<dbReference type="InterPro" id="IPR037722">
    <property type="entry name" value="C2C_Ferlin"/>
</dbReference>
<name>A0AAQ4DIM6_AMBAM</name>
<dbReference type="PROSITE" id="PS50004">
    <property type="entry name" value="C2"/>
    <property type="match status" value="6"/>
</dbReference>
<feature type="domain" description="C2" evidence="6">
    <location>
        <begin position="1228"/>
        <end position="1345"/>
    </location>
</feature>
<dbReference type="PANTHER" id="PTHR12546">
    <property type="entry name" value="FER-1-LIKE"/>
    <property type="match status" value="1"/>
</dbReference>
<feature type="domain" description="C2" evidence="6">
    <location>
        <begin position="84"/>
        <end position="206"/>
    </location>
</feature>
<organism evidence="7 8">
    <name type="scientific">Amblyomma americanum</name>
    <name type="common">Lone star tick</name>
    <dbReference type="NCBI Taxonomy" id="6943"/>
    <lineage>
        <taxon>Eukaryota</taxon>
        <taxon>Metazoa</taxon>
        <taxon>Ecdysozoa</taxon>
        <taxon>Arthropoda</taxon>
        <taxon>Chelicerata</taxon>
        <taxon>Arachnida</taxon>
        <taxon>Acari</taxon>
        <taxon>Parasitiformes</taxon>
        <taxon>Ixodida</taxon>
        <taxon>Ixodoidea</taxon>
        <taxon>Ixodidae</taxon>
        <taxon>Amblyomminae</taxon>
        <taxon>Amblyomma</taxon>
    </lineage>
</organism>
<evidence type="ECO:0000259" key="6">
    <source>
        <dbReference type="PROSITE" id="PS50004"/>
    </source>
</evidence>
<dbReference type="FunFam" id="2.60.40.150:FF:000054">
    <property type="entry name" value="otoferlin isoform X2"/>
    <property type="match status" value="1"/>
</dbReference>
<keyword evidence="4" id="KW-1133">Transmembrane helix</keyword>
<dbReference type="CDD" id="cd08374">
    <property type="entry name" value="C2F_Ferlin"/>
    <property type="match status" value="1"/>
</dbReference>
<dbReference type="InterPro" id="IPR037723">
    <property type="entry name" value="C2D_Ferlin"/>
</dbReference>
<evidence type="ECO:0000256" key="1">
    <source>
        <dbReference type="ARBA" id="ARBA00004167"/>
    </source>
</evidence>
<dbReference type="Pfam" id="PF00168">
    <property type="entry name" value="C2"/>
    <property type="match status" value="5"/>
</dbReference>
<protein>
    <recommendedName>
        <fullName evidence="6">C2 domain-containing protein</fullName>
    </recommendedName>
</protein>
<dbReference type="InterPro" id="IPR000008">
    <property type="entry name" value="C2_dom"/>
</dbReference>
<dbReference type="InterPro" id="IPR012561">
    <property type="entry name" value="Ferlin_B-domain"/>
</dbReference>
<comment type="subcellular location">
    <subcellularLocation>
        <location evidence="1">Membrane</location>
        <topology evidence="1">Single-pass membrane protein</topology>
    </subcellularLocation>
</comment>
<reference evidence="7 8" key="1">
    <citation type="journal article" date="2023" name="Arcadia Sci">
        <title>De novo assembly of a long-read Amblyomma americanum tick genome.</title>
        <authorList>
            <person name="Chou S."/>
            <person name="Poskanzer K.E."/>
            <person name="Rollins M."/>
            <person name="Thuy-Boun P.S."/>
        </authorList>
    </citation>
    <scope>NUCLEOTIDE SEQUENCE [LARGE SCALE GENOMIC DNA]</scope>
    <source>
        <strain evidence="7">F_SG_1</strain>
        <tissue evidence="7">Salivary glands</tissue>
    </source>
</reference>
<dbReference type="CDD" id="cd04017">
    <property type="entry name" value="C2D_Ferlin"/>
    <property type="match status" value="1"/>
</dbReference>
<keyword evidence="2" id="KW-0812">Transmembrane</keyword>
<dbReference type="GO" id="GO:0016020">
    <property type="term" value="C:membrane"/>
    <property type="evidence" value="ECO:0007669"/>
    <property type="project" value="UniProtKB-SubCell"/>
</dbReference>
<dbReference type="InterPro" id="IPR035892">
    <property type="entry name" value="C2_domain_sf"/>
</dbReference>
<dbReference type="SUPFAM" id="SSF49562">
    <property type="entry name" value="C2 domain (Calcium/lipid-binding domain, CaLB)"/>
    <property type="match status" value="6"/>
</dbReference>
<dbReference type="FunFam" id="2.60.40.150:FF:000034">
    <property type="entry name" value="otoferlin isoform X2"/>
    <property type="match status" value="1"/>
</dbReference>
<dbReference type="FunFam" id="2.60.40.150:FF:000026">
    <property type="entry name" value="dysferlin isoform X2"/>
    <property type="match status" value="1"/>
</dbReference>
<dbReference type="InterPro" id="IPR037725">
    <property type="entry name" value="C2F_Ferlin"/>
</dbReference>
<comment type="caution">
    <text evidence="7">The sequence shown here is derived from an EMBL/GenBank/DDBJ whole genome shotgun (WGS) entry which is preliminary data.</text>
</comment>
<dbReference type="CDD" id="cd04037">
    <property type="entry name" value="C2E_Ferlin"/>
    <property type="match status" value="1"/>
</dbReference>
<keyword evidence="5" id="KW-0472">Membrane</keyword>
<dbReference type="Proteomes" id="UP001321473">
    <property type="component" value="Unassembled WGS sequence"/>
</dbReference>
<keyword evidence="3" id="KW-0677">Repeat</keyword>
<accession>A0AAQ4DIM6</accession>
<dbReference type="Pfam" id="PF08150">
    <property type="entry name" value="FerB"/>
    <property type="match status" value="1"/>
</dbReference>
<evidence type="ECO:0000256" key="3">
    <source>
        <dbReference type="ARBA" id="ARBA00022737"/>
    </source>
</evidence>
<dbReference type="FunFam" id="2.60.40.150:FF:000138">
    <property type="entry name" value="Fer-1-like family member 6"/>
    <property type="match status" value="1"/>
</dbReference>
<evidence type="ECO:0000256" key="5">
    <source>
        <dbReference type="ARBA" id="ARBA00023136"/>
    </source>
</evidence>
<evidence type="ECO:0000313" key="7">
    <source>
        <dbReference type="EMBL" id="KAK8762316.1"/>
    </source>
</evidence>
<feature type="domain" description="C2" evidence="6">
    <location>
        <begin position="244"/>
        <end position="379"/>
    </location>
</feature>
<dbReference type="SMART" id="SM01202">
    <property type="entry name" value="FerI"/>
    <property type="match status" value="1"/>
</dbReference>
<dbReference type="EMBL" id="JARKHS020030218">
    <property type="protein sequence ID" value="KAK8762316.1"/>
    <property type="molecule type" value="Genomic_DNA"/>
</dbReference>
<proteinExistence type="predicted"/>
<dbReference type="InterPro" id="IPR037720">
    <property type="entry name" value="C2B_Ferlin"/>
</dbReference>
<dbReference type="InterPro" id="IPR037721">
    <property type="entry name" value="Ferlin"/>
</dbReference>
<dbReference type="CDD" id="cd04011">
    <property type="entry name" value="C2B_Ferlin"/>
    <property type="match status" value="1"/>
</dbReference>
<dbReference type="InterPro" id="IPR037724">
    <property type="entry name" value="C2E_Ferlin"/>
</dbReference>
<keyword evidence="8" id="KW-1185">Reference proteome</keyword>
<feature type="domain" description="C2" evidence="6">
    <location>
        <begin position="778"/>
        <end position="903"/>
    </location>
</feature>
<dbReference type="GO" id="GO:0007009">
    <property type="term" value="P:plasma membrane organization"/>
    <property type="evidence" value="ECO:0007669"/>
    <property type="project" value="TreeGrafter"/>
</dbReference>
<gene>
    <name evidence="7" type="ORF">V5799_026416</name>
</gene>
<feature type="domain" description="C2" evidence="6">
    <location>
        <begin position="1351"/>
        <end position="1485"/>
    </location>
</feature>
<dbReference type="Pfam" id="PF08151">
    <property type="entry name" value="FerI"/>
    <property type="match status" value="1"/>
</dbReference>